<keyword evidence="6" id="KW-0677">Repeat</keyword>
<evidence type="ECO:0000256" key="3">
    <source>
        <dbReference type="ARBA" id="ARBA00022448"/>
    </source>
</evidence>
<keyword evidence="5 17" id="KW-0812">Transmembrane</keyword>
<evidence type="ECO:0000256" key="16">
    <source>
        <dbReference type="ARBA" id="ARBA00081096"/>
    </source>
</evidence>
<accession>A0A6J2YX91</accession>
<dbReference type="FunFam" id="1.50.40.10:FF:000026">
    <property type="entry name" value="Putative mitochondrial glutamate carrier 2"/>
    <property type="match status" value="1"/>
</dbReference>
<keyword evidence="4" id="KW-0597">Phosphoprotein</keyword>
<dbReference type="RefSeq" id="XP_030767888.1">
    <property type="nucleotide sequence ID" value="XM_030912028.1"/>
</dbReference>
<evidence type="ECO:0000256" key="1">
    <source>
        <dbReference type="ARBA" id="ARBA00004448"/>
    </source>
</evidence>
<evidence type="ECO:0000256" key="12">
    <source>
        <dbReference type="ARBA" id="ARBA00048437"/>
    </source>
</evidence>
<evidence type="ECO:0000256" key="19">
    <source>
        <dbReference type="SAM" id="Phobius"/>
    </source>
</evidence>
<dbReference type="PANTHER" id="PTHR45678">
    <property type="entry name" value="MITOCHONDRIAL 2-OXODICARBOXYLATE CARRIER 1-RELATED"/>
    <property type="match status" value="1"/>
</dbReference>
<comment type="similarity">
    <text evidence="2 18">Belongs to the mitochondrial carrier (TC 2.A.29) family.</text>
</comment>
<keyword evidence="10" id="KW-0496">Mitochondrion</keyword>
<dbReference type="PRINTS" id="PR00926">
    <property type="entry name" value="MITOCARRIER"/>
</dbReference>
<dbReference type="GeneID" id="115891542"/>
<name>A0A6J2YX91_SITOR</name>
<sequence>MAENQSRFNLLPKVLNGGIAGMIGVSCTFPLDLVKTRLQKQSPGPDGKKMYNSIFDAFRKIYRAEGLRGMYRGSAILICLVTPEKAIKLSANDFFRYHLKDKNNKISPSRQALAGALTGVVQLIVTTPMELLKIQLQDAGRVAAMDAKIDPVTGKSILPKISARAVAKDLVQDRGFLGLYKGLFATMARDVPFCVVYFPLFAYLDKFGPRKLDGSGDAVFYWSFICGLMSGSFSALVVTPFDVMKTRIQTVTKSAAGDKSYTSIKSAFLDILQTEGPTAFFKGGICRMTVIAPLYAIVQGVYYLGVAEKLLGIEKDVKHIKK</sequence>
<comment type="catalytic activity">
    <reaction evidence="12">
        <text>L-glutamate(in) + H(+)(in) = L-glutamate(out) + H(+)(out)</text>
        <dbReference type="Rhea" id="RHEA:70955"/>
        <dbReference type="ChEBI" id="CHEBI:15378"/>
        <dbReference type="ChEBI" id="CHEBI:29985"/>
    </reaction>
</comment>
<keyword evidence="11 17" id="KW-0472">Membrane</keyword>
<evidence type="ECO:0000256" key="9">
    <source>
        <dbReference type="ARBA" id="ARBA00022989"/>
    </source>
</evidence>
<dbReference type="KEGG" id="soy:115891542"/>
<evidence type="ECO:0000256" key="11">
    <source>
        <dbReference type="ARBA" id="ARBA00023136"/>
    </source>
</evidence>
<evidence type="ECO:0000313" key="22">
    <source>
        <dbReference type="RefSeq" id="XP_030767888.1"/>
    </source>
</evidence>
<evidence type="ECO:0000256" key="18">
    <source>
        <dbReference type="RuleBase" id="RU000488"/>
    </source>
</evidence>
<keyword evidence="20" id="KW-1185">Reference proteome</keyword>
<evidence type="ECO:0000256" key="4">
    <source>
        <dbReference type="ARBA" id="ARBA00022553"/>
    </source>
</evidence>
<dbReference type="InterPro" id="IPR018108">
    <property type="entry name" value="MCP_transmembrane"/>
</dbReference>
<comment type="subcellular location">
    <subcellularLocation>
        <location evidence="1">Mitochondrion inner membrane</location>
        <topology evidence="1">Multi-pass membrane protein</topology>
    </subcellularLocation>
</comment>
<evidence type="ECO:0000256" key="5">
    <source>
        <dbReference type="ARBA" id="ARBA00022692"/>
    </source>
</evidence>
<evidence type="ECO:0000256" key="7">
    <source>
        <dbReference type="ARBA" id="ARBA00022792"/>
    </source>
</evidence>
<dbReference type="PROSITE" id="PS51257">
    <property type="entry name" value="PROKAR_LIPOPROTEIN"/>
    <property type="match status" value="1"/>
</dbReference>
<dbReference type="Proteomes" id="UP000504635">
    <property type="component" value="Unplaced"/>
</dbReference>
<evidence type="ECO:0000256" key="14">
    <source>
        <dbReference type="ARBA" id="ARBA00069241"/>
    </source>
</evidence>
<dbReference type="InterPro" id="IPR051028">
    <property type="entry name" value="Mito_Solute_Carrier"/>
</dbReference>
<keyword evidence="8" id="KW-0769">Symport</keyword>
<dbReference type="GO" id="GO:0005313">
    <property type="term" value="F:L-glutamate transmembrane transporter activity"/>
    <property type="evidence" value="ECO:0007669"/>
    <property type="project" value="TreeGrafter"/>
</dbReference>
<dbReference type="InterPro" id="IPR002067">
    <property type="entry name" value="MCP"/>
</dbReference>
<feature type="transmembrane region" description="Helical" evidence="19">
    <location>
        <begin position="219"/>
        <end position="238"/>
    </location>
</feature>
<dbReference type="PROSITE" id="PS50920">
    <property type="entry name" value="SOLCAR"/>
    <property type="match status" value="3"/>
</dbReference>
<comment type="function">
    <text evidence="13">Responsible for the transport of glutamate from the cytosol into the mitochondrial matrix with the concomitant import of a proton (symport system).</text>
</comment>
<evidence type="ECO:0000256" key="2">
    <source>
        <dbReference type="ARBA" id="ARBA00006375"/>
    </source>
</evidence>
<evidence type="ECO:0000256" key="13">
    <source>
        <dbReference type="ARBA" id="ARBA00057953"/>
    </source>
</evidence>
<keyword evidence="9 19" id="KW-1133">Transmembrane helix</keyword>
<evidence type="ECO:0000256" key="10">
    <source>
        <dbReference type="ARBA" id="ARBA00023128"/>
    </source>
</evidence>
<evidence type="ECO:0000256" key="6">
    <source>
        <dbReference type="ARBA" id="ARBA00022737"/>
    </source>
</evidence>
<evidence type="ECO:0000256" key="17">
    <source>
        <dbReference type="PROSITE-ProRule" id="PRU00282"/>
    </source>
</evidence>
<evidence type="ECO:0000256" key="15">
    <source>
        <dbReference type="ARBA" id="ARBA00076502"/>
    </source>
</evidence>
<feature type="transmembrane region" description="Helical" evidence="19">
    <location>
        <begin position="183"/>
        <end position="204"/>
    </location>
</feature>
<organism evidence="20 21">
    <name type="scientific">Sitophilus oryzae</name>
    <name type="common">Rice weevil</name>
    <name type="synonym">Curculio oryzae</name>
    <dbReference type="NCBI Taxonomy" id="7048"/>
    <lineage>
        <taxon>Eukaryota</taxon>
        <taxon>Metazoa</taxon>
        <taxon>Ecdysozoa</taxon>
        <taxon>Arthropoda</taxon>
        <taxon>Hexapoda</taxon>
        <taxon>Insecta</taxon>
        <taxon>Pterygota</taxon>
        <taxon>Neoptera</taxon>
        <taxon>Endopterygota</taxon>
        <taxon>Coleoptera</taxon>
        <taxon>Polyphaga</taxon>
        <taxon>Cucujiformia</taxon>
        <taxon>Curculionidae</taxon>
        <taxon>Dryophthorinae</taxon>
        <taxon>Sitophilus</taxon>
    </lineage>
</organism>
<gene>
    <name evidence="21 22" type="primary">LOC115891542</name>
</gene>
<dbReference type="GO" id="GO:0015183">
    <property type="term" value="F:L-aspartate transmembrane transporter activity"/>
    <property type="evidence" value="ECO:0007669"/>
    <property type="project" value="TreeGrafter"/>
</dbReference>
<dbReference type="RefSeq" id="XP_030767887.1">
    <property type="nucleotide sequence ID" value="XM_030912027.1"/>
</dbReference>
<dbReference type="Pfam" id="PF00153">
    <property type="entry name" value="Mito_carr"/>
    <property type="match status" value="3"/>
</dbReference>
<feature type="repeat" description="Solcar" evidence="17">
    <location>
        <begin position="218"/>
        <end position="308"/>
    </location>
</feature>
<keyword evidence="7" id="KW-0999">Mitochondrion inner membrane</keyword>
<proteinExistence type="inferred from homology"/>
<evidence type="ECO:0000313" key="21">
    <source>
        <dbReference type="RefSeq" id="XP_030767887.1"/>
    </source>
</evidence>
<dbReference type="InterPro" id="IPR023395">
    <property type="entry name" value="MCP_dom_sf"/>
</dbReference>
<dbReference type="GO" id="GO:0043490">
    <property type="term" value="P:malate-aspartate shuttle"/>
    <property type="evidence" value="ECO:0007669"/>
    <property type="project" value="TreeGrafter"/>
</dbReference>
<dbReference type="OrthoDB" id="6701129at2759"/>
<dbReference type="GO" id="GO:0005743">
    <property type="term" value="C:mitochondrial inner membrane"/>
    <property type="evidence" value="ECO:0007669"/>
    <property type="project" value="UniProtKB-SubCell"/>
</dbReference>
<feature type="repeat" description="Solcar" evidence="17">
    <location>
        <begin position="106"/>
        <end position="207"/>
    </location>
</feature>
<evidence type="ECO:0000256" key="8">
    <source>
        <dbReference type="ARBA" id="ARBA00022847"/>
    </source>
</evidence>
<dbReference type="PANTHER" id="PTHR45678:SF5">
    <property type="entry name" value="AT03939P-RELATED"/>
    <property type="match status" value="1"/>
</dbReference>
<reference evidence="21 22" key="1">
    <citation type="submission" date="2025-04" db="UniProtKB">
        <authorList>
            <consortium name="RefSeq"/>
        </authorList>
    </citation>
    <scope>IDENTIFICATION</scope>
    <source>
        <tissue evidence="21 22">Gonads</tissue>
    </source>
</reference>
<dbReference type="GO" id="GO:0015293">
    <property type="term" value="F:symporter activity"/>
    <property type="evidence" value="ECO:0007669"/>
    <property type="project" value="UniProtKB-KW"/>
</dbReference>
<protein>
    <recommendedName>
        <fullName evidence="14">Mitochondrial glutamate carrier 2</fullName>
    </recommendedName>
    <alternativeName>
        <fullName evidence="16">Glutamate/H(+) symporter 2</fullName>
    </alternativeName>
    <alternativeName>
        <fullName evidence="15">Solute carrier family 25 member 18</fullName>
    </alternativeName>
</protein>
<dbReference type="AlphaFoldDB" id="A0A6J2YX91"/>
<dbReference type="Gene3D" id="1.50.40.10">
    <property type="entry name" value="Mitochondrial carrier domain"/>
    <property type="match status" value="1"/>
</dbReference>
<dbReference type="SUPFAM" id="SSF103506">
    <property type="entry name" value="Mitochondrial carrier"/>
    <property type="match status" value="1"/>
</dbReference>
<feature type="repeat" description="Solcar" evidence="17">
    <location>
        <begin position="8"/>
        <end position="98"/>
    </location>
</feature>
<evidence type="ECO:0000313" key="20">
    <source>
        <dbReference type="Proteomes" id="UP000504635"/>
    </source>
</evidence>
<keyword evidence="3 18" id="KW-0813">Transport</keyword>